<keyword evidence="3" id="KW-0170">Cobalt</keyword>
<keyword evidence="4" id="KW-0028">Amino-acid biosynthesis</keyword>
<dbReference type="PANTHER" id="PTHR21337:SF0">
    <property type="entry name" value="PHOSPHO-2-DEHYDRO-3-DEOXYHEPTONATE ALDOLASE"/>
    <property type="match status" value="1"/>
</dbReference>
<comment type="catalytic activity">
    <reaction evidence="4">
        <text>D-erythrose 4-phosphate + phosphoenolpyruvate + H2O = 7-phospho-2-dehydro-3-deoxy-D-arabino-heptonate + phosphate</text>
        <dbReference type="Rhea" id="RHEA:14717"/>
        <dbReference type="ChEBI" id="CHEBI:15377"/>
        <dbReference type="ChEBI" id="CHEBI:16897"/>
        <dbReference type="ChEBI" id="CHEBI:43474"/>
        <dbReference type="ChEBI" id="CHEBI:58394"/>
        <dbReference type="ChEBI" id="CHEBI:58702"/>
        <dbReference type="EC" id="2.5.1.54"/>
    </reaction>
</comment>
<comment type="similarity">
    <text evidence="1 4">Belongs to the class-II DAHP synthase family.</text>
</comment>
<feature type="binding site" evidence="3">
    <location>
        <position position="302"/>
    </location>
    <ligand>
        <name>phosphoenolpyruvate</name>
        <dbReference type="ChEBI" id="CHEBI:58702"/>
    </ligand>
</feature>
<comment type="cofactor">
    <cofactor evidence="3">
        <name>Mn(2+)</name>
        <dbReference type="ChEBI" id="CHEBI:29035"/>
    </cofactor>
    <cofactor evidence="3">
        <name>Co(2+)</name>
        <dbReference type="ChEBI" id="CHEBI:48828"/>
    </cofactor>
    <cofactor evidence="3">
        <name>Cd(2+)</name>
        <dbReference type="ChEBI" id="CHEBI:48775"/>
    </cofactor>
    <text evidence="3">Binds 1 divalent cation per subunit. The enzyme is active with manganese, cobalt or cadmium ions.</text>
</comment>
<keyword evidence="4" id="KW-0057">Aromatic amino acid biosynthesis</keyword>
<comment type="caution">
    <text evidence="5">The sequence shown here is derived from an EMBL/GenBank/DDBJ whole genome shotgun (WGS) entry which is preliminary data.</text>
</comment>
<keyword evidence="3" id="KW-0104">Cadmium</keyword>
<keyword evidence="3" id="KW-0464">Manganese</keyword>
<dbReference type="GO" id="GO:0003849">
    <property type="term" value="F:3-deoxy-7-phosphoheptulonate synthase activity"/>
    <property type="evidence" value="ECO:0007669"/>
    <property type="project" value="UniProtKB-EC"/>
</dbReference>
<dbReference type="EMBL" id="JAPDDP010000063">
    <property type="protein sequence ID" value="MDA0183880.1"/>
    <property type="molecule type" value="Genomic_DNA"/>
</dbReference>
<dbReference type="GO" id="GO:0008652">
    <property type="term" value="P:amino acid biosynthetic process"/>
    <property type="evidence" value="ECO:0007669"/>
    <property type="project" value="UniProtKB-KW"/>
</dbReference>
<dbReference type="EC" id="2.5.1.54" evidence="4"/>
<evidence type="ECO:0000256" key="3">
    <source>
        <dbReference type="PIRSR" id="PIRSR602480-1"/>
    </source>
</evidence>
<reference evidence="5" key="1">
    <citation type="submission" date="2022-10" db="EMBL/GenBank/DDBJ databases">
        <title>The WGS of Solirubrobacter phytolaccae KCTC 29190.</title>
        <authorList>
            <person name="Jiang Z."/>
        </authorList>
    </citation>
    <scope>NUCLEOTIDE SEQUENCE</scope>
    <source>
        <strain evidence="5">KCTC 29190</strain>
    </source>
</reference>
<feature type="binding site" evidence="3">
    <location>
        <position position="88"/>
    </location>
    <ligand>
        <name>Mn(2+)</name>
        <dbReference type="ChEBI" id="CHEBI:29035"/>
    </ligand>
</feature>
<organism evidence="5 6">
    <name type="scientific">Solirubrobacter phytolaccae</name>
    <dbReference type="NCBI Taxonomy" id="1404360"/>
    <lineage>
        <taxon>Bacteria</taxon>
        <taxon>Bacillati</taxon>
        <taxon>Actinomycetota</taxon>
        <taxon>Thermoleophilia</taxon>
        <taxon>Solirubrobacterales</taxon>
        <taxon>Solirubrobacteraceae</taxon>
        <taxon>Solirubrobacter</taxon>
    </lineage>
</organism>
<keyword evidence="6" id="KW-1185">Reference proteome</keyword>
<evidence type="ECO:0000256" key="2">
    <source>
        <dbReference type="ARBA" id="ARBA00022679"/>
    </source>
</evidence>
<sequence>MSWTVDLPVADLPVLPPLPDPLADQLADALSRPAAQQPPWPDQEYTARVRRLLEAVPPITVPQEVDRLQERMSQVARGEGFLLQGGDCAETFVDNTEPHLRGTIRTLLQMAIVLTYGTELPVVKVGRIAGQYAKPRSSDFDAAGLPSYRGDMVNALEATEAGRQPDPGRLVRAYANAAAAMNLTRAITGAGMADLHHLHEWNMDFVRKSSAGQRYELVAREIDRSLRFMSACGVDDSSLRTVDMFVSHEMLVLDYERALLRLNDDKLYLLSAHQVWIGDRTRQLDGAHVALARLLANPIGVKIGPTTSPEAAVELVEAINPNRVDGRVTLVSRMGSDKVRDLLPPIVEAVTRSGHRVVWQCDPMHGNTEESPSGHKTRHFDRILDEVHGFFEVHSKCGTHPGGIHVEHSGEDVTECLGGAQMIAHGDLNSRYETACDPRLNTQQSLELAFLVVDMLRRNGK</sequence>
<feature type="binding site" evidence="3">
    <location>
        <position position="127"/>
    </location>
    <ligand>
        <name>phosphoenolpyruvate</name>
        <dbReference type="ChEBI" id="CHEBI:58702"/>
    </ligand>
</feature>
<accession>A0A9X3NC02</accession>
<feature type="binding site" evidence="3">
    <location>
        <position position="437"/>
    </location>
    <ligand>
        <name>Mn(2+)</name>
        <dbReference type="ChEBI" id="CHEBI:29035"/>
    </ligand>
</feature>
<feature type="binding site" evidence="3">
    <location>
        <position position="365"/>
    </location>
    <ligand>
        <name>Mn(2+)</name>
        <dbReference type="ChEBI" id="CHEBI:29035"/>
    </ligand>
</feature>
<dbReference type="Gene3D" id="3.20.20.70">
    <property type="entry name" value="Aldolase class I"/>
    <property type="match status" value="2"/>
</dbReference>
<dbReference type="RefSeq" id="WP_270028294.1">
    <property type="nucleotide sequence ID" value="NZ_JAPDDP010000063.1"/>
</dbReference>
<dbReference type="InterPro" id="IPR002480">
    <property type="entry name" value="DAHP_synth_2"/>
</dbReference>
<feature type="binding site" evidence="3">
    <location>
        <position position="407"/>
    </location>
    <ligand>
        <name>Mn(2+)</name>
        <dbReference type="ChEBI" id="CHEBI:29035"/>
    </ligand>
</feature>
<comment type="pathway">
    <text evidence="4">Metabolic intermediate biosynthesis; chorismate biosynthesis; chorismate from D-erythrose 4-phosphate and phosphoenolpyruvate: step 1/7.</text>
</comment>
<evidence type="ECO:0000313" key="5">
    <source>
        <dbReference type="EMBL" id="MDA0183880.1"/>
    </source>
</evidence>
<dbReference type="GO" id="GO:0009073">
    <property type="term" value="P:aromatic amino acid family biosynthetic process"/>
    <property type="evidence" value="ECO:0007669"/>
    <property type="project" value="UniProtKB-KW"/>
</dbReference>
<name>A0A9X3NC02_9ACTN</name>
<evidence type="ECO:0000313" key="6">
    <source>
        <dbReference type="Proteomes" id="UP001147653"/>
    </source>
</evidence>
<gene>
    <name evidence="5" type="ORF">OJ997_26475</name>
</gene>
<dbReference type="InterPro" id="IPR013785">
    <property type="entry name" value="Aldolase_TIM"/>
</dbReference>
<evidence type="ECO:0000256" key="1">
    <source>
        <dbReference type="ARBA" id="ARBA00008911"/>
    </source>
</evidence>
<feature type="binding site" evidence="3">
    <location>
        <position position="333"/>
    </location>
    <ligand>
        <name>phosphoenolpyruvate</name>
        <dbReference type="ChEBI" id="CHEBI:58702"/>
    </ligand>
</feature>
<dbReference type="PANTHER" id="PTHR21337">
    <property type="entry name" value="PHOSPHO-2-DEHYDRO-3-DEOXYHEPTONATE ALDOLASE 1, 2"/>
    <property type="match status" value="1"/>
</dbReference>
<evidence type="ECO:0000256" key="4">
    <source>
        <dbReference type="RuleBase" id="RU363071"/>
    </source>
</evidence>
<dbReference type="SUPFAM" id="SSF51569">
    <property type="entry name" value="Aldolase"/>
    <property type="match status" value="1"/>
</dbReference>
<dbReference type="NCBIfam" id="TIGR01358">
    <property type="entry name" value="DAHP_synth_II"/>
    <property type="match status" value="1"/>
</dbReference>
<dbReference type="Proteomes" id="UP001147653">
    <property type="component" value="Unassembled WGS sequence"/>
</dbReference>
<dbReference type="Pfam" id="PF01474">
    <property type="entry name" value="DAHP_synth_2"/>
    <property type="match status" value="1"/>
</dbReference>
<proteinExistence type="inferred from homology"/>
<dbReference type="AlphaFoldDB" id="A0A9X3NC02"/>
<keyword evidence="2 4" id="KW-0808">Transferase</keyword>
<protein>
    <recommendedName>
        <fullName evidence="4">Phospho-2-dehydro-3-deoxyheptonate aldolase</fullName>
        <ecNumber evidence="4">2.5.1.54</ecNumber>
    </recommendedName>
</protein>